<keyword evidence="7" id="KW-0479">Metal-binding</keyword>
<protein>
    <submittedName>
        <fullName evidence="15">FIG004556: membrane metalloprotease</fullName>
    </submittedName>
</protein>
<evidence type="ECO:0000256" key="4">
    <source>
        <dbReference type="ARBA" id="ARBA00022475"/>
    </source>
</evidence>
<dbReference type="CDD" id="cd06158">
    <property type="entry name" value="S2P-M50_like_1"/>
    <property type="match status" value="1"/>
</dbReference>
<evidence type="ECO:0000256" key="5">
    <source>
        <dbReference type="ARBA" id="ARBA00022670"/>
    </source>
</evidence>
<evidence type="ECO:0000256" key="13">
    <source>
        <dbReference type="SAM" id="Phobius"/>
    </source>
</evidence>
<proteinExistence type="inferred from homology"/>
<reference evidence="15" key="1">
    <citation type="submission" date="2018-06" db="EMBL/GenBank/DDBJ databases">
        <authorList>
            <person name="Zhirakovskaya E."/>
        </authorList>
    </citation>
    <scope>NUCLEOTIDE SEQUENCE</scope>
</reference>
<feature type="transmembrane region" description="Helical" evidence="13">
    <location>
        <begin position="183"/>
        <end position="202"/>
    </location>
</feature>
<evidence type="ECO:0000256" key="1">
    <source>
        <dbReference type="ARBA" id="ARBA00001947"/>
    </source>
</evidence>
<evidence type="ECO:0000313" key="15">
    <source>
        <dbReference type="EMBL" id="VAX10512.1"/>
    </source>
</evidence>
<evidence type="ECO:0000256" key="9">
    <source>
        <dbReference type="ARBA" id="ARBA00022833"/>
    </source>
</evidence>
<keyword evidence="5 15" id="KW-0645">Protease</keyword>
<dbReference type="GO" id="GO:0046872">
    <property type="term" value="F:metal ion binding"/>
    <property type="evidence" value="ECO:0007669"/>
    <property type="project" value="UniProtKB-KW"/>
</dbReference>
<feature type="domain" description="Peptidase M50" evidence="14">
    <location>
        <begin position="138"/>
        <end position="170"/>
    </location>
</feature>
<dbReference type="PANTHER" id="PTHR35864">
    <property type="entry name" value="ZINC METALLOPROTEASE MJ0611-RELATED"/>
    <property type="match status" value="1"/>
</dbReference>
<keyword evidence="8" id="KW-0378">Hydrolase</keyword>
<dbReference type="GO" id="GO:0008237">
    <property type="term" value="F:metallopeptidase activity"/>
    <property type="evidence" value="ECO:0007669"/>
    <property type="project" value="UniProtKB-KW"/>
</dbReference>
<keyword evidence="12 13" id="KW-0472">Membrane</keyword>
<keyword evidence="10 13" id="KW-1133">Transmembrane helix</keyword>
<dbReference type="GO" id="GO:0006508">
    <property type="term" value="P:proteolysis"/>
    <property type="evidence" value="ECO:0007669"/>
    <property type="project" value="UniProtKB-KW"/>
</dbReference>
<evidence type="ECO:0000259" key="14">
    <source>
        <dbReference type="Pfam" id="PF02163"/>
    </source>
</evidence>
<organism evidence="15">
    <name type="scientific">hydrothermal vent metagenome</name>
    <dbReference type="NCBI Taxonomy" id="652676"/>
    <lineage>
        <taxon>unclassified sequences</taxon>
        <taxon>metagenomes</taxon>
        <taxon>ecological metagenomes</taxon>
    </lineage>
</organism>
<evidence type="ECO:0000256" key="11">
    <source>
        <dbReference type="ARBA" id="ARBA00023049"/>
    </source>
</evidence>
<feature type="transmembrane region" description="Helical" evidence="13">
    <location>
        <begin position="6"/>
        <end position="33"/>
    </location>
</feature>
<dbReference type="AlphaFoldDB" id="A0A3B1B2Z7"/>
<dbReference type="EMBL" id="UOFY01000051">
    <property type="protein sequence ID" value="VAX10512.1"/>
    <property type="molecule type" value="Genomic_DNA"/>
</dbReference>
<name>A0A3B1B2Z7_9ZZZZ</name>
<dbReference type="InterPro" id="IPR008915">
    <property type="entry name" value="Peptidase_M50"/>
</dbReference>
<keyword evidence="11 15" id="KW-0482">Metalloprotease</keyword>
<evidence type="ECO:0000256" key="6">
    <source>
        <dbReference type="ARBA" id="ARBA00022692"/>
    </source>
</evidence>
<dbReference type="PANTHER" id="PTHR35864:SF1">
    <property type="entry name" value="ZINC METALLOPROTEASE YWHC-RELATED"/>
    <property type="match status" value="1"/>
</dbReference>
<gene>
    <name evidence="15" type="ORF">MNBD_GAMMA25-1421</name>
</gene>
<feature type="transmembrane region" description="Helical" evidence="13">
    <location>
        <begin position="136"/>
        <end position="154"/>
    </location>
</feature>
<evidence type="ECO:0000256" key="3">
    <source>
        <dbReference type="ARBA" id="ARBA00007931"/>
    </source>
</evidence>
<dbReference type="Pfam" id="PF02163">
    <property type="entry name" value="Peptidase_M50"/>
    <property type="match status" value="1"/>
</dbReference>
<comment type="subcellular location">
    <subcellularLocation>
        <location evidence="2">Cell membrane</location>
        <topology evidence="2">Multi-pass membrane protein</topology>
    </subcellularLocation>
</comment>
<keyword evidence="4" id="KW-1003">Cell membrane</keyword>
<sequence>MLQHLSTIQIISVAILPLLFAIIVHEVAHGWVAKQRGDRTAEMLGRLTLNPIKHIDPVGTLLVPIVMLATLGFAFGWAKPVPIDYRNLRNPKRDMVLVALAGPVSNLLMAFAWALITKIAMLMPESMHFVSEPLTYMGTIGIFINVLLMVFNLIPLPPLDGGRVAVGLLPPQMSYRLSKLEPYGLFIILALFATGFLSKVIWPVISTVAGLIESLVGL</sequence>
<feature type="transmembrane region" description="Helical" evidence="13">
    <location>
        <begin position="54"/>
        <end position="75"/>
    </location>
</feature>
<evidence type="ECO:0000256" key="8">
    <source>
        <dbReference type="ARBA" id="ARBA00022801"/>
    </source>
</evidence>
<dbReference type="InterPro" id="IPR044537">
    <property type="entry name" value="Rip2-like"/>
</dbReference>
<accession>A0A3B1B2Z7</accession>
<evidence type="ECO:0000256" key="7">
    <source>
        <dbReference type="ARBA" id="ARBA00022723"/>
    </source>
</evidence>
<evidence type="ECO:0000256" key="2">
    <source>
        <dbReference type="ARBA" id="ARBA00004651"/>
    </source>
</evidence>
<dbReference type="GO" id="GO:0005886">
    <property type="term" value="C:plasma membrane"/>
    <property type="evidence" value="ECO:0007669"/>
    <property type="project" value="UniProtKB-SubCell"/>
</dbReference>
<feature type="transmembrane region" description="Helical" evidence="13">
    <location>
        <begin position="95"/>
        <end position="116"/>
    </location>
</feature>
<comment type="cofactor">
    <cofactor evidence="1">
        <name>Zn(2+)</name>
        <dbReference type="ChEBI" id="CHEBI:29105"/>
    </cofactor>
</comment>
<keyword evidence="6 13" id="KW-0812">Transmembrane</keyword>
<evidence type="ECO:0000256" key="12">
    <source>
        <dbReference type="ARBA" id="ARBA00023136"/>
    </source>
</evidence>
<dbReference type="InterPro" id="IPR052348">
    <property type="entry name" value="Metallopeptidase_M50B"/>
</dbReference>
<comment type="similarity">
    <text evidence="3">Belongs to the peptidase M50B family.</text>
</comment>
<keyword evidence="9" id="KW-0862">Zinc</keyword>
<evidence type="ECO:0000256" key="10">
    <source>
        <dbReference type="ARBA" id="ARBA00022989"/>
    </source>
</evidence>